<evidence type="ECO:0000313" key="2">
    <source>
        <dbReference type="EMBL" id="PJF31245.1"/>
    </source>
</evidence>
<name>A0A2M8P123_9CHLR</name>
<dbReference type="SUPFAM" id="SSF75138">
    <property type="entry name" value="HprK N-terminal domain-like"/>
    <property type="match status" value="1"/>
</dbReference>
<organism evidence="2 3">
    <name type="scientific">Candidatus Thermofonsia Clade 1 bacterium</name>
    <dbReference type="NCBI Taxonomy" id="2364210"/>
    <lineage>
        <taxon>Bacteria</taxon>
        <taxon>Bacillati</taxon>
        <taxon>Chloroflexota</taxon>
        <taxon>Candidatus Thermofontia</taxon>
        <taxon>Candidatus Thermofonsia Clade 1</taxon>
    </lineage>
</organism>
<reference evidence="2 3" key="1">
    <citation type="submission" date="2017-11" db="EMBL/GenBank/DDBJ databases">
        <title>Evolution of Phototrophy in the Chloroflexi Phylum Driven by Horizontal Gene Transfer.</title>
        <authorList>
            <person name="Ward L.M."/>
            <person name="Hemp J."/>
            <person name="Shih P.M."/>
            <person name="Mcglynn S.E."/>
            <person name="Fischer W."/>
        </authorList>
    </citation>
    <scope>NUCLEOTIDE SEQUENCE [LARGE SCALE GENOMIC DNA]</scope>
    <source>
        <strain evidence="2">CP2_2F</strain>
    </source>
</reference>
<dbReference type="AlphaFoldDB" id="A0A2M8P123"/>
<gene>
    <name evidence="2" type="ORF">CUN51_05100</name>
</gene>
<evidence type="ECO:0000259" key="1">
    <source>
        <dbReference type="Pfam" id="PF07085"/>
    </source>
</evidence>
<dbReference type="InterPro" id="IPR027417">
    <property type="entry name" value="P-loop_NTPase"/>
</dbReference>
<dbReference type="InterPro" id="IPR010766">
    <property type="entry name" value="DRTGG"/>
</dbReference>
<dbReference type="InterPro" id="IPR050500">
    <property type="entry name" value="Phos_Acetyltrans/Butyryltrans"/>
</dbReference>
<dbReference type="Pfam" id="PF13500">
    <property type="entry name" value="AAA_26"/>
    <property type="match status" value="1"/>
</dbReference>
<dbReference type="InterPro" id="IPR028979">
    <property type="entry name" value="Ser_kin/Pase_Hpr-like_N_sf"/>
</dbReference>
<evidence type="ECO:0000313" key="3">
    <source>
        <dbReference type="Proteomes" id="UP000228921"/>
    </source>
</evidence>
<dbReference type="PANTHER" id="PTHR43356">
    <property type="entry name" value="PHOSPHATE ACETYLTRANSFERASE"/>
    <property type="match status" value="1"/>
</dbReference>
<dbReference type="EMBL" id="PGTK01000004">
    <property type="protein sequence ID" value="PJF31245.1"/>
    <property type="molecule type" value="Genomic_DNA"/>
</dbReference>
<accession>A0A2M8P123</accession>
<dbReference type="CDD" id="cd03109">
    <property type="entry name" value="DTBS"/>
    <property type="match status" value="1"/>
</dbReference>
<dbReference type="PANTHER" id="PTHR43356:SF2">
    <property type="entry name" value="PHOSPHATE ACETYLTRANSFERASE"/>
    <property type="match status" value="1"/>
</dbReference>
<proteinExistence type="predicted"/>
<feature type="domain" description="DRTGG" evidence="1">
    <location>
        <begin position="215"/>
        <end position="320"/>
    </location>
</feature>
<dbReference type="Gene3D" id="3.40.50.300">
    <property type="entry name" value="P-loop containing nucleotide triphosphate hydrolases"/>
    <property type="match status" value="1"/>
</dbReference>
<comment type="caution">
    <text evidence="2">The sequence shown here is derived from an EMBL/GenBank/DDBJ whole genome shotgun (WGS) entry which is preliminary data.</text>
</comment>
<dbReference type="Pfam" id="PF07085">
    <property type="entry name" value="DRTGG"/>
    <property type="match status" value="1"/>
</dbReference>
<dbReference type="Gene3D" id="3.40.1390.20">
    <property type="entry name" value="HprK N-terminal domain-like"/>
    <property type="match status" value="1"/>
</dbReference>
<protein>
    <recommendedName>
        <fullName evidence="1">DRTGG domain-containing protein</fullName>
    </recommendedName>
</protein>
<dbReference type="SUPFAM" id="SSF52540">
    <property type="entry name" value="P-loop containing nucleoside triphosphate hydrolases"/>
    <property type="match status" value="1"/>
</dbReference>
<sequence>MKALYVTAVVTYSGKTALALGIGLKLQEMGRKVGYMKPISTQPFRLGDKLVDEDAEFVGRTLGLDLPTELLSPIILDDAKIDSVLSGAPAEDYMTQVKATYAKLSEGRDVLILEGGASMREGYLIGLNAMSIAQSLNVPTVGVVRFRSTLMLVDDALALKARMGDHLLGIVINSVPDDQLEAVRGKVSAFLERKGVRVYGVLPSDPRLMSISVAELIHVLEAKKLTPQVGDDGLIETLSVGAMNVEAATQQFRRLQRKAVITGGDRADIQAAALETSTTALVLTGNLQPSSTILKHAEERGVAVLLVPHNTLETIERVEKVFGKTRLAHPEKLVRFRESLDVNLNWARLFSDLGV</sequence>
<dbReference type="Proteomes" id="UP000228921">
    <property type="component" value="Unassembled WGS sequence"/>
</dbReference>